<keyword evidence="2" id="KW-0472">Membrane</keyword>
<dbReference type="PANTHER" id="PTHR47234:SF2">
    <property type="entry name" value="TONB-DEPENDENT RECEPTOR"/>
    <property type="match status" value="1"/>
</dbReference>
<comment type="subcellular location">
    <subcellularLocation>
        <location evidence="1">Cell outer membrane</location>
    </subcellularLocation>
</comment>
<reference evidence="6" key="1">
    <citation type="journal article" date="2015" name="Nature">
        <title>Complex archaea that bridge the gap between prokaryotes and eukaryotes.</title>
        <authorList>
            <person name="Spang A."/>
            <person name="Saw J.H."/>
            <person name="Jorgensen S.L."/>
            <person name="Zaremba-Niedzwiedzka K."/>
            <person name="Martijn J."/>
            <person name="Lind A.E."/>
            <person name="van Eijk R."/>
            <person name="Schleper C."/>
            <person name="Guy L."/>
            <person name="Ettema T.J."/>
        </authorList>
    </citation>
    <scope>NUCLEOTIDE SEQUENCE</scope>
</reference>
<evidence type="ECO:0000259" key="5">
    <source>
        <dbReference type="Pfam" id="PF07715"/>
    </source>
</evidence>
<dbReference type="PANTHER" id="PTHR47234">
    <property type="match status" value="1"/>
</dbReference>
<feature type="domain" description="TonB-dependent receptor plug" evidence="5">
    <location>
        <begin position="57"/>
        <end position="164"/>
    </location>
</feature>
<comment type="caution">
    <text evidence="6">The sequence shown here is derived from an EMBL/GenBank/DDBJ whole genome shotgun (WGS) entry which is preliminary data.</text>
</comment>
<dbReference type="Pfam" id="PF00593">
    <property type="entry name" value="TonB_dep_Rec_b-barrel"/>
    <property type="match status" value="1"/>
</dbReference>
<dbReference type="Gene3D" id="2.170.130.10">
    <property type="entry name" value="TonB-dependent receptor, plug domain"/>
    <property type="match status" value="1"/>
</dbReference>
<dbReference type="Pfam" id="PF07715">
    <property type="entry name" value="Plug"/>
    <property type="match status" value="1"/>
</dbReference>
<dbReference type="InterPro" id="IPR000531">
    <property type="entry name" value="Beta-barrel_TonB"/>
</dbReference>
<dbReference type="SUPFAM" id="SSF56935">
    <property type="entry name" value="Porins"/>
    <property type="match status" value="1"/>
</dbReference>
<accession>A0A0F9Z129</accession>
<gene>
    <name evidence="6" type="ORF">LCGC14_0022620</name>
</gene>
<evidence type="ECO:0008006" key="7">
    <source>
        <dbReference type="Google" id="ProtNLM"/>
    </source>
</evidence>
<organism evidence="6">
    <name type="scientific">marine sediment metagenome</name>
    <dbReference type="NCBI Taxonomy" id="412755"/>
    <lineage>
        <taxon>unclassified sequences</taxon>
        <taxon>metagenomes</taxon>
        <taxon>ecological metagenomes</taxon>
    </lineage>
</organism>
<keyword evidence="3" id="KW-0998">Cell outer membrane</keyword>
<evidence type="ECO:0000256" key="1">
    <source>
        <dbReference type="ARBA" id="ARBA00004442"/>
    </source>
</evidence>
<proteinExistence type="predicted"/>
<name>A0A0F9Z129_9ZZZZ</name>
<evidence type="ECO:0000313" key="6">
    <source>
        <dbReference type="EMBL" id="KKO10779.1"/>
    </source>
</evidence>
<sequence>MPTNNPKNYLRAMIQACVSGALLMPAAALAQQGDTPEVEEVVVTGSFIRNSAFAQNNPVDTVTQSDILESGAPSMGNYIRDLPYTQNTNTVANVNAGNSGPQSSVGTTFNLRGLGENSTLTLMDGTRSVDAGINTLLPEIAIDRLEVVLDGGSALYGSDAVAGVVNLIPVKEFDGFRVRLYHQFDEPQEFEDNKIGVMFGRNFSNGINYVFAADYARTTPLMMYERPRTLRAAYGWANSGNPGVWRELDGATPNPGQVHGGDLVGGNMVDPSCGTFNEVTDFGAANNNPSGIPRPGNNCFFNYNAQWPLAEGRTEYNIYQNMTYDLNDQVQLDAQMTLANRESENHNTLSYQLNANNREALVVPAAHPANPFNMDVGPQLWRPFAAAGTLPSYADPKTGARKQTYDDTIQRYKVGARFDLNSSWTANTSYSWQRVHRDYTAHMINMPNLASALIGQGGVNGNEWFNPFGSADTRSPFYDANTTANSQALVDWIAPTVPFRTSQQELMVFEVNATGDLYQLPSGMAQMAIGYQMRDIDEWNYANPLSASGRDYNTSVIDTPPTDRNYGSRVQAAYLEFEIPLLDTLDAQIAVRHENFTTYDLQTTTPKIALRWEALPELAFRASVGESFLAPTPADARPFDPNENCGEIFFGSDPITGGVLNGGATCSSGNPRLDPETSDIWNVGFTWEPLDDLTLSMDYQSIEYTDRIRTLGTLDIVAIEFEEMLAAIGSSPSAYDPTPGSTTRLAANAWIAAGGLPNVTRALNDNQRVSRVVRQAQNVSTVWVDLVDARASYTMDTSNLGSFTASLNATYNTKYEYDEGGDIVDALGKQNGRTGIVPPLPQVKGQARLSWIRDKHSASASWNYQHHVEFDDNVNNALTGTPPPPDGKIRSQGIVNAQYTYLMDQYFDSEVTLSIGVSNLFDELPQRLPILGGFESRLHSPWGRQFWISADWRPGF</sequence>
<dbReference type="EMBL" id="LAZR01000004">
    <property type="protein sequence ID" value="KKO10779.1"/>
    <property type="molecule type" value="Genomic_DNA"/>
</dbReference>
<dbReference type="InterPro" id="IPR012910">
    <property type="entry name" value="Plug_dom"/>
</dbReference>
<dbReference type="InterPro" id="IPR037066">
    <property type="entry name" value="Plug_dom_sf"/>
</dbReference>
<dbReference type="Gene3D" id="2.40.170.20">
    <property type="entry name" value="TonB-dependent receptor, beta-barrel domain"/>
    <property type="match status" value="1"/>
</dbReference>
<feature type="domain" description="TonB-dependent receptor-like beta-barrel" evidence="4">
    <location>
        <begin position="381"/>
        <end position="920"/>
    </location>
</feature>
<evidence type="ECO:0000259" key="4">
    <source>
        <dbReference type="Pfam" id="PF00593"/>
    </source>
</evidence>
<dbReference type="GO" id="GO:0009279">
    <property type="term" value="C:cell outer membrane"/>
    <property type="evidence" value="ECO:0007669"/>
    <property type="project" value="UniProtKB-SubCell"/>
</dbReference>
<dbReference type="AlphaFoldDB" id="A0A0F9Z129"/>
<dbReference type="InterPro" id="IPR036942">
    <property type="entry name" value="Beta-barrel_TonB_sf"/>
</dbReference>
<evidence type="ECO:0000256" key="3">
    <source>
        <dbReference type="ARBA" id="ARBA00023237"/>
    </source>
</evidence>
<protein>
    <recommendedName>
        <fullName evidence="7">TonB-dependent receptor plug domain-containing protein</fullName>
    </recommendedName>
</protein>
<evidence type="ECO:0000256" key="2">
    <source>
        <dbReference type="ARBA" id="ARBA00023136"/>
    </source>
</evidence>